<keyword evidence="2" id="KW-0238">DNA-binding</keyword>
<dbReference type="SUPFAM" id="SSF46689">
    <property type="entry name" value="Homeodomain-like"/>
    <property type="match status" value="1"/>
</dbReference>
<dbReference type="RefSeq" id="WP_032551361.1">
    <property type="nucleotide sequence ID" value="NZ_AP025487.1"/>
</dbReference>
<dbReference type="PROSITE" id="PS00041">
    <property type="entry name" value="HTH_ARAC_FAMILY_1"/>
    <property type="match status" value="1"/>
</dbReference>
<dbReference type="SMART" id="SM00342">
    <property type="entry name" value="HTH_ARAC"/>
    <property type="match status" value="1"/>
</dbReference>
<proteinExistence type="predicted"/>
<dbReference type="PANTHER" id="PTHR43280:SF11">
    <property type="entry name" value="RCS-SPECIFIC HTH-TYPE TRANSCRIPTIONAL ACTIVATOR RCLR"/>
    <property type="match status" value="1"/>
</dbReference>
<comment type="caution">
    <text evidence="5">The sequence shown here is derived from an EMBL/GenBank/DDBJ whole genome shotgun (WGS) entry which is preliminary data.</text>
</comment>
<dbReference type="OrthoDB" id="9783876at2"/>
<dbReference type="GO" id="GO:0043565">
    <property type="term" value="F:sequence-specific DNA binding"/>
    <property type="evidence" value="ECO:0007669"/>
    <property type="project" value="InterPro"/>
</dbReference>
<name>A0A066UW17_9VIBR</name>
<dbReference type="Proteomes" id="UP000027219">
    <property type="component" value="Unassembled WGS sequence"/>
</dbReference>
<protein>
    <submittedName>
        <fullName evidence="5">AraC family transcriptional regulator</fullName>
    </submittedName>
</protein>
<feature type="domain" description="HTH araC/xylS-type" evidence="4">
    <location>
        <begin position="136"/>
        <end position="233"/>
    </location>
</feature>
<dbReference type="Pfam" id="PF12833">
    <property type="entry name" value="HTH_18"/>
    <property type="match status" value="1"/>
</dbReference>
<evidence type="ECO:0000256" key="2">
    <source>
        <dbReference type="ARBA" id="ARBA00023125"/>
    </source>
</evidence>
<keyword evidence="3" id="KW-0804">Transcription</keyword>
<evidence type="ECO:0000259" key="4">
    <source>
        <dbReference type="PROSITE" id="PS01124"/>
    </source>
</evidence>
<dbReference type="Gene3D" id="1.10.10.60">
    <property type="entry name" value="Homeodomain-like"/>
    <property type="match status" value="1"/>
</dbReference>
<dbReference type="PANTHER" id="PTHR43280">
    <property type="entry name" value="ARAC-FAMILY TRANSCRIPTIONAL REGULATOR"/>
    <property type="match status" value="1"/>
</dbReference>
<organism evidence="5 6">
    <name type="scientific">Vibrio fortis</name>
    <dbReference type="NCBI Taxonomy" id="212667"/>
    <lineage>
        <taxon>Bacteria</taxon>
        <taxon>Pseudomonadati</taxon>
        <taxon>Pseudomonadota</taxon>
        <taxon>Gammaproteobacteria</taxon>
        <taxon>Vibrionales</taxon>
        <taxon>Vibrionaceae</taxon>
        <taxon>Vibrio</taxon>
    </lineage>
</organism>
<accession>A0A066UW17</accession>
<evidence type="ECO:0000313" key="5">
    <source>
        <dbReference type="EMBL" id="KDN28403.1"/>
    </source>
</evidence>
<dbReference type="STRING" id="212667.VFDL14_23735"/>
<dbReference type="EMBL" id="JFFR01000020">
    <property type="protein sequence ID" value="KDN28403.1"/>
    <property type="molecule type" value="Genomic_DNA"/>
</dbReference>
<evidence type="ECO:0000256" key="3">
    <source>
        <dbReference type="ARBA" id="ARBA00023163"/>
    </source>
</evidence>
<keyword evidence="6" id="KW-1185">Reference proteome</keyword>
<dbReference type="AlphaFoldDB" id="A0A066UW17"/>
<sequence length="247" mass="28916">MFKIRKIRVNLKTKDTGSFVSKSKHIIKLTDFFGAISYPGCVIVIEGEALIQLPSNTLINFSLKEELSDDFSLYLVMCDMDYDSYTFKKMKPYIDSLIHVQNGIFDHTDFLHELINRDAFRTLKKFDLKRTDSISERIHRLISKKIQHRWTAEEISKSLNMSKATLMRRISQEKTTLSDLILSARMNKAAYLLLKKKHPIKKVAHLTGFSSASYFCKKFKETYGNSPKQFVNLMDYKQKETQRERVY</sequence>
<dbReference type="PRINTS" id="PR00032">
    <property type="entry name" value="HTHARAC"/>
</dbReference>
<gene>
    <name evidence="5" type="ORF">VFDL14_23735</name>
</gene>
<dbReference type="GO" id="GO:0003700">
    <property type="term" value="F:DNA-binding transcription factor activity"/>
    <property type="evidence" value="ECO:0007669"/>
    <property type="project" value="InterPro"/>
</dbReference>
<evidence type="ECO:0000256" key="1">
    <source>
        <dbReference type="ARBA" id="ARBA00023015"/>
    </source>
</evidence>
<dbReference type="PROSITE" id="PS01124">
    <property type="entry name" value="HTH_ARAC_FAMILY_2"/>
    <property type="match status" value="1"/>
</dbReference>
<dbReference type="InterPro" id="IPR018060">
    <property type="entry name" value="HTH_AraC"/>
</dbReference>
<reference evidence="5 6" key="1">
    <citation type="submission" date="2014-02" db="EMBL/GenBank/DDBJ databases">
        <title>Vibrio fortis Dalian14 Genome Sequencing.</title>
        <authorList>
            <person name="Wang Y."/>
            <person name="Song L."/>
            <person name="Liu G."/>
            <person name="Ding J."/>
        </authorList>
    </citation>
    <scope>NUCLEOTIDE SEQUENCE [LARGE SCALE GENOMIC DNA]</scope>
    <source>
        <strain evidence="5 6">Dalian14</strain>
    </source>
</reference>
<keyword evidence="1" id="KW-0805">Transcription regulation</keyword>
<dbReference type="InterPro" id="IPR018062">
    <property type="entry name" value="HTH_AraC-typ_CS"/>
</dbReference>
<dbReference type="InterPro" id="IPR020449">
    <property type="entry name" value="Tscrpt_reg_AraC-type_HTH"/>
</dbReference>
<evidence type="ECO:0000313" key="6">
    <source>
        <dbReference type="Proteomes" id="UP000027219"/>
    </source>
</evidence>
<dbReference type="InterPro" id="IPR009057">
    <property type="entry name" value="Homeodomain-like_sf"/>
</dbReference>